<accession>A0AA86N810</accession>
<reference evidence="1" key="1">
    <citation type="submission" date="2023-06" db="EMBL/GenBank/DDBJ databases">
        <authorList>
            <person name="Kurt Z."/>
        </authorList>
    </citation>
    <scope>NUCLEOTIDE SEQUENCE</scope>
</reference>
<organism evidence="1">
    <name type="scientific">Hexamita inflata</name>
    <dbReference type="NCBI Taxonomy" id="28002"/>
    <lineage>
        <taxon>Eukaryota</taxon>
        <taxon>Metamonada</taxon>
        <taxon>Diplomonadida</taxon>
        <taxon>Hexamitidae</taxon>
        <taxon>Hexamitinae</taxon>
        <taxon>Hexamita</taxon>
    </lineage>
</organism>
<protein>
    <submittedName>
        <fullName evidence="2">Hypothetical_protein</fullName>
    </submittedName>
</protein>
<evidence type="ECO:0000313" key="2">
    <source>
        <dbReference type="EMBL" id="CAL6052537.1"/>
    </source>
</evidence>
<dbReference type="Proteomes" id="UP001642409">
    <property type="component" value="Unassembled WGS sequence"/>
</dbReference>
<name>A0AA86N810_9EUKA</name>
<evidence type="ECO:0000313" key="1">
    <source>
        <dbReference type="EMBL" id="CAI9914612.1"/>
    </source>
</evidence>
<gene>
    <name evidence="1" type="ORF">HINF_LOCUS2257</name>
    <name evidence="2" type="ORF">HINF_LOCUS44899</name>
</gene>
<dbReference type="AlphaFoldDB" id="A0AA86N810"/>
<keyword evidence="3" id="KW-1185">Reference proteome</keyword>
<dbReference type="EMBL" id="CAXDID020000192">
    <property type="protein sequence ID" value="CAL6052537.1"/>
    <property type="molecule type" value="Genomic_DNA"/>
</dbReference>
<evidence type="ECO:0000313" key="3">
    <source>
        <dbReference type="Proteomes" id="UP001642409"/>
    </source>
</evidence>
<sequence length="219" mass="26211">MYEIKLKSQKITTVLQTRFFQWLQLNISQNVVLRTIVLAQDCSEMQDQEIFKAVQNLNEDQSQQFWNHLQSIIIPEKTVEYLQQYFKLGYQVVMYCECLNQNDRIYIKNVIREQSQMTRKELLELIMGKQFKNRNIYGEEIKQYFNGQYILYYRQQINNNTNVSSLDMQGNDATIKSQLQGLSKQDFYTKLYQLGLVKKLVDKTIVKALQNKQFRKQIN</sequence>
<proteinExistence type="predicted"/>
<comment type="caution">
    <text evidence="1">The sequence shown here is derived from an EMBL/GenBank/DDBJ whole genome shotgun (WGS) entry which is preliminary data.</text>
</comment>
<reference evidence="2 3" key="2">
    <citation type="submission" date="2024-07" db="EMBL/GenBank/DDBJ databases">
        <authorList>
            <person name="Akdeniz Z."/>
        </authorList>
    </citation>
    <scope>NUCLEOTIDE SEQUENCE [LARGE SCALE GENOMIC DNA]</scope>
</reference>
<dbReference type="EMBL" id="CATOUU010000052">
    <property type="protein sequence ID" value="CAI9914612.1"/>
    <property type="molecule type" value="Genomic_DNA"/>
</dbReference>